<dbReference type="Proteomes" id="UP000199515">
    <property type="component" value="Unassembled WGS sequence"/>
</dbReference>
<organism evidence="1 2">
    <name type="scientific">Amycolatopsis xylanica</name>
    <dbReference type="NCBI Taxonomy" id="589385"/>
    <lineage>
        <taxon>Bacteria</taxon>
        <taxon>Bacillati</taxon>
        <taxon>Actinomycetota</taxon>
        <taxon>Actinomycetes</taxon>
        <taxon>Pseudonocardiales</taxon>
        <taxon>Pseudonocardiaceae</taxon>
        <taxon>Amycolatopsis</taxon>
    </lineage>
</organism>
<reference evidence="1 2" key="1">
    <citation type="submission" date="2016-10" db="EMBL/GenBank/DDBJ databases">
        <authorList>
            <person name="de Groot N.N."/>
        </authorList>
    </citation>
    <scope>NUCLEOTIDE SEQUENCE [LARGE SCALE GENOMIC DNA]</scope>
    <source>
        <strain evidence="1 2">CPCC 202699</strain>
    </source>
</reference>
<name>A0A1H3EVM7_9PSEU</name>
<accession>A0A1H3EVM7</accession>
<evidence type="ECO:0000313" key="1">
    <source>
        <dbReference type="EMBL" id="SDX82128.1"/>
    </source>
</evidence>
<gene>
    <name evidence="1" type="ORF">SAMN05421504_103978</name>
</gene>
<dbReference type="RefSeq" id="WP_091290212.1">
    <property type="nucleotide sequence ID" value="NZ_FNON01000003.1"/>
</dbReference>
<protein>
    <recommendedName>
        <fullName evidence="3">Flp pilus assembly protein CpaB</fullName>
    </recommendedName>
</protein>
<evidence type="ECO:0000313" key="2">
    <source>
        <dbReference type="Proteomes" id="UP000199515"/>
    </source>
</evidence>
<dbReference type="EMBL" id="FNON01000003">
    <property type="protein sequence ID" value="SDX82128.1"/>
    <property type="molecule type" value="Genomic_DNA"/>
</dbReference>
<dbReference type="OrthoDB" id="4808509at2"/>
<keyword evidence="2" id="KW-1185">Reference proteome</keyword>
<proteinExistence type="predicted"/>
<sequence length="163" mass="16836">MRIPRKPALLIDLQARLRGRPARLLRRATAVGLLIAGLFELRHGDPAPAAVATPPPAPAADSVIKPAADGESIVPIRLADAAVAELLHPGSKIDLVSVGRGPSLRQVLASMASVVQVRTWDGEARHGPPSSGQGPMVLVSLPADVATQVAASSLGKELAVTLR</sequence>
<dbReference type="AlphaFoldDB" id="A0A1H3EVM7"/>
<dbReference type="STRING" id="589385.SAMN05421504_103978"/>
<evidence type="ECO:0008006" key="3">
    <source>
        <dbReference type="Google" id="ProtNLM"/>
    </source>
</evidence>